<protein>
    <recommendedName>
        <fullName evidence="1">DUF6927 domain-containing protein</fullName>
    </recommendedName>
</protein>
<evidence type="ECO:0000259" key="1">
    <source>
        <dbReference type="Pfam" id="PF21992"/>
    </source>
</evidence>
<dbReference type="RefSeq" id="WP_055073024.1">
    <property type="nucleotide sequence ID" value="NZ_CYXY01000011.1"/>
</dbReference>
<sequence>MSNWISHKAQYFKKNGDIDRKKECTCFLLDTINSDLYEVVHAAFYCNVYYAAVVQTKIFNDQEYKEIPKEEQEITAMVIDTKTEKKEFIYLNLEKESDMPIRRECPKIILNLLSDTDDENSQEWRKQCHKSLQIKRKLLKLDGLPEGTRIQFPSLLSFSNGVEKGDSIILLKSNRKWIWEKYQYRFMKSYINPDYTILQKEEIK</sequence>
<dbReference type="EMBL" id="CYXY01000011">
    <property type="protein sequence ID" value="CUN02037.1"/>
    <property type="molecule type" value="Genomic_DNA"/>
</dbReference>
<name>A0A173TJ88_ANAHA</name>
<dbReference type="Pfam" id="PF21992">
    <property type="entry name" value="DUF6927"/>
    <property type="match status" value="1"/>
</dbReference>
<feature type="domain" description="DUF6927" evidence="1">
    <location>
        <begin position="115"/>
        <end position="176"/>
    </location>
</feature>
<dbReference type="Proteomes" id="UP000095553">
    <property type="component" value="Unassembled WGS sequence"/>
</dbReference>
<organism evidence="2 3">
    <name type="scientific">Anaerostipes hadrus</name>
    <dbReference type="NCBI Taxonomy" id="649756"/>
    <lineage>
        <taxon>Bacteria</taxon>
        <taxon>Bacillati</taxon>
        <taxon>Bacillota</taxon>
        <taxon>Clostridia</taxon>
        <taxon>Lachnospirales</taxon>
        <taxon>Lachnospiraceae</taxon>
        <taxon>Anaerostipes</taxon>
    </lineage>
</organism>
<accession>A0A173TJ88</accession>
<evidence type="ECO:0000313" key="2">
    <source>
        <dbReference type="EMBL" id="CUN02037.1"/>
    </source>
</evidence>
<evidence type="ECO:0000313" key="3">
    <source>
        <dbReference type="Proteomes" id="UP000095553"/>
    </source>
</evidence>
<gene>
    <name evidence="2" type="ORF">ERS852571_02031</name>
</gene>
<proteinExistence type="predicted"/>
<dbReference type="InterPro" id="IPR053845">
    <property type="entry name" value="DUF6927"/>
</dbReference>
<dbReference type="AlphaFoldDB" id="A0A173TJ88"/>
<reference evidence="2 3" key="1">
    <citation type="submission" date="2015-09" db="EMBL/GenBank/DDBJ databases">
        <authorList>
            <consortium name="Pathogen Informatics"/>
        </authorList>
    </citation>
    <scope>NUCLEOTIDE SEQUENCE [LARGE SCALE GENOMIC DNA]</scope>
    <source>
        <strain evidence="2 3">2789STDY5834959</strain>
    </source>
</reference>